<dbReference type="EMBL" id="CAJVPM010022664">
    <property type="protein sequence ID" value="CAG8646109.1"/>
    <property type="molecule type" value="Genomic_DNA"/>
</dbReference>
<gene>
    <name evidence="1" type="ORF">SCALOS_LOCUS8496</name>
</gene>
<evidence type="ECO:0000313" key="1">
    <source>
        <dbReference type="EMBL" id="CAG8646109.1"/>
    </source>
</evidence>
<organism evidence="1 2">
    <name type="scientific">Scutellospora calospora</name>
    <dbReference type="NCBI Taxonomy" id="85575"/>
    <lineage>
        <taxon>Eukaryota</taxon>
        <taxon>Fungi</taxon>
        <taxon>Fungi incertae sedis</taxon>
        <taxon>Mucoromycota</taxon>
        <taxon>Glomeromycotina</taxon>
        <taxon>Glomeromycetes</taxon>
        <taxon>Diversisporales</taxon>
        <taxon>Gigasporaceae</taxon>
        <taxon>Scutellospora</taxon>
    </lineage>
</organism>
<name>A0ACA9NAW2_9GLOM</name>
<feature type="non-terminal residue" evidence="1">
    <location>
        <position position="48"/>
    </location>
</feature>
<dbReference type="Proteomes" id="UP000789860">
    <property type="component" value="Unassembled WGS sequence"/>
</dbReference>
<accession>A0ACA9NAW2</accession>
<evidence type="ECO:0000313" key="2">
    <source>
        <dbReference type="Proteomes" id="UP000789860"/>
    </source>
</evidence>
<reference evidence="1" key="1">
    <citation type="submission" date="2021-06" db="EMBL/GenBank/DDBJ databases">
        <authorList>
            <person name="Kallberg Y."/>
            <person name="Tangrot J."/>
            <person name="Rosling A."/>
        </authorList>
    </citation>
    <scope>NUCLEOTIDE SEQUENCE</scope>
    <source>
        <strain evidence="1">AU212A</strain>
    </source>
</reference>
<keyword evidence="2" id="KW-1185">Reference proteome</keyword>
<comment type="caution">
    <text evidence="1">The sequence shown here is derived from an EMBL/GenBank/DDBJ whole genome shotgun (WGS) entry which is preliminary data.</text>
</comment>
<protein>
    <submittedName>
        <fullName evidence="1">11394_t:CDS:1</fullName>
    </submittedName>
</protein>
<sequence>MYQEPISHIQEYTTNKSKDENDLDPLLVLLYTNKPSYKSRKPRVLHDE</sequence>
<proteinExistence type="predicted"/>